<keyword evidence="3" id="KW-0433">Leucine-rich repeat</keyword>
<organism evidence="8 9">
    <name type="scientific">Vitis vinifera</name>
    <name type="common">Grape</name>
    <dbReference type="NCBI Taxonomy" id="29760"/>
    <lineage>
        <taxon>Eukaryota</taxon>
        <taxon>Viridiplantae</taxon>
        <taxon>Streptophyta</taxon>
        <taxon>Embryophyta</taxon>
        <taxon>Tracheophyta</taxon>
        <taxon>Spermatophyta</taxon>
        <taxon>Magnoliopsida</taxon>
        <taxon>eudicotyledons</taxon>
        <taxon>Gunneridae</taxon>
        <taxon>Pentapetalae</taxon>
        <taxon>rosids</taxon>
        <taxon>Vitales</taxon>
        <taxon>Vitaceae</taxon>
        <taxon>Viteae</taxon>
        <taxon>Vitis</taxon>
    </lineage>
</organism>
<dbReference type="SMART" id="SM00369">
    <property type="entry name" value="LRR_TYP"/>
    <property type="match status" value="3"/>
</dbReference>
<evidence type="ECO:0000256" key="5">
    <source>
        <dbReference type="ARBA" id="ARBA00022737"/>
    </source>
</evidence>
<proteinExistence type="predicted"/>
<dbReference type="AlphaFoldDB" id="A0A438DVQ1"/>
<dbReference type="SUPFAM" id="SSF52058">
    <property type="entry name" value="L domain-like"/>
    <property type="match status" value="1"/>
</dbReference>
<comment type="caution">
    <text evidence="8">The sequence shown here is derived from an EMBL/GenBank/DDBJ whole genome shotgun (WGS) entry which is preliminary data.</text>
</comment>
<evidence type="ECO:0000256" key="7">
    <source>
        <dbReference type="SAM" id="SignalP"/>
    </source>
</evidence>
<feature type="chain" id="PRO_5019042371" evidence="7">
    <location>
        <begin position="22"/>
        <end position="411"/>
    </location>
</feature>
<evidence type="ECO:0000256" key="2">
    <source>
        <dbReference type="ARBA" id="ARBA00022475"/>
    </source>
</evidence>
<dbReference type="InterPro" id="IPR032675">
    <property type="entry name" value="LRR_dom_sf"/>
</dbReference>
<dbReference type="Gene3D" id="3.80.10.10">
    <property type="entry name" value="Ribonuclease Inhibitor"/>
    <property type="match status" value="2"/>
</dbReference>
<dbReference type="FunFam" id="3.80.10.10:FF:000269">
    <property type="entry name" value="Piriformospora indica-insensitive protein 2"/>
    <property type="match status" value="1"/>
</dbReference>
<dbReference type="Proteomes" id="UP000288805">
    <property type="component" value="Unassembled WGS sequence"/>
</dbReference>
<evidence type="ECO:0000256" key="4">
    <source>
        <dbReference type="ARBA" id="ARBA00022729"/>
    </source>
</evidence>
<dbReference type="InterPro" id="IPR003591">
    <property type="entry name" value="Leu-rich_rpt_typical-subtyp"/>
</dbReference>
<reference evidence="8 9" key="1">
    <citation type="journal article" date="2018" name="PLoS Genet.">
        <title>Population sequencing reveals clonal diversity and ancestral inbreeding in the grapevine cultivar Chardonnay.</title>
        <authorList>
            <person name="Roach M.J."/>
            <person name="Johnson D.L."/>
            <person name="Bohlmann J."/>
            <person name="van Vuuren H.J."/>
            <person name="Jones S.J."/>
            <person name="Pretorius I.S."/>
            <person name="Schmidt S.A."/>
            <person name="Borneman A.R."/>
        </authorList>
    </citation>
    <scope>NUCLEOTIDE SEQUENCE [LARGE SCALE GENOMIC DNA]</scope>
    <source>
        <strain evidence="9">cv. Chardonnay</strain>
        <tissue evidence="8">Leaf</tissue>
    </source>
</reference>
<dbReference type="GO" id="GO:0005886">
    <property type="term" value="C:plasma membrane"/>
    <property type="evidence" value="ECO:0007669"/>
    <property type="project" value="UniProtKB-SubCell"/>
</dbReference>
<keyword evidence="5" id="KW-0677">Repeat</keyword>
<evidence type="ECO:0000256" key="3">
    <source>
        <dbReference type="ARBA" id="ARBA00022614"/>
    </source>
</evidence>
<evidence type="ECO:0000313" key="8">
    <source>
        <dbReference type="EMBL" id="RVW39561.1"/>
    </source>
</evidence>
<dbReference type="FunFam" id="3.80.10.10:FF:000833">
    <property type="entry name" value="Protein TOO MANY MOUTHS"/>
    <property type="match status" value="1"/>
</dbReference>
<dbReference type="EMBL" id="QGNW01001478">
    <property type="protein sequence ID" value="RVW39561.1"/>
    <property type="molecule type" value="Genomic_DNA"/>
</dbReference>
<gene>
    <name evidence="8" type="primary">TMM_3</name>
    <name evidence="8" type="ORF">CK203_112374</name>
</gene>
<evidence type="ECO:0000256" key="1">
    <source>
        <dbReference type="ARBA" id="ARBA00004236"/>
    </source>
</evidence>
<name>A0A438DVQ1_VITVI</name>
<comment type="subcellular location">
    <subcellularLocation>
        <location evidence="1">Cell membrane</location>
    </subcellularLocation>
</comment>
<dbReference type="PANTHER" id="PTHR48065">
    <property type="entry name" value="OS10G0469600 PROTEIN"/>
    <property type="match status" value="1"/>
</dbReference>
<keyword evidence="6" id="KW-0472">Membrane</keyword>
<feature type="signal peptide" evidence="7">
    <location>
        <begin position="1"/>
        <end position="21"/>
    </location>
</feature>
<dbReference type="GO" id="GO:0051707">
    <property type="term" value="P:response to other organism"/>
    <property type="evidence" value="ECO:0007669"/>
    <property type="project" value="UniProtKB-ARBA"/>
</dbReference>
<accession>A0A438DVQ1</accession>
<keyword evidence="4 7" id="KW-0732">Signal</keyword>
<evidence type="ECO:0000256" key="6">
    <source>
        <dbReference type="ARBA" id="ARBA00023136"/>
    </source>
</evidence>
<keyword evidence="2" id="KW-1003">Cell membrane</keyword>
<sequence length="411" mass="45029">MCCSSWSLFLPLLLLVVPISCFPPCVSSSIGSYHVNKNKNNQAPPNNMDPSEAETLFNIMDSMSSDHTWRISFPNPCNSASSWPGIECKPGQNDKLLHVSRLDFGSPPNPSCKTTATFPSQVFTLPYLQSLFFFHCFTQTKTNISLPLLSHPSNASSLQQLSLRSNPALVGPIPSQISSLHSLQILTLSQNRLAGRIPVQIFSLKLFDSIEKLNSLVFMALSSNRLGGKFPQGLAKLQSLQYFIMDDNPMFIPLPEEFGKLMKLQELRVANSGYSGTIPTSFSHLTNLSTLSLQNNRLTGEIPEGFGSLSHIYHLNLSRNMLAGIVPFNSIFLKRLGRNLDLSANPGLCLSPSEAYGVKIGVNVCGTNRTVSTIQPFNKSEAPSGLCKSLFLLCFILCTSVLALHHISFSA</sequence>
<dbReference type="Pfam" id="PF13855">
    <property type="entry name" value="LRR_8"/>
    <property type="match status" value="1"/>
</dbReference>
<protein>
    <submittedName>
        <fullName evidence="8">Protein TOO MANY MOUTHS</fullName>
    </submittedName>
</protein>
<evidence type="ECO:0000313" key="9">
    <source>
        <dbReference type="Proteomes" id="UP000288805"/>
    </source>
</evidence>
<dbReference type="InterPro" id="IPR001611">
    <property type="entry name" value="Leu-rich_rpt"/>
</dbReference>